<dbReference type="InterPro" id="IPR016181">
    <property type="entry name" value="Acyl_CoA_acyltransferase"/>
</dbReference>
<proteinExistence type="inferred from homology"/>
<dbReference type="AlphaFoldDB" id="A0A369KBH1"/>
<dbReference type="PROSITE" id="PS51186">
    <property type="entry name" value="GNAT"/>
    <property type="match status" value="1"/>
</dbReference>
<gene>
    <name evidence="5" type="primary">Nat9</name>
    <name evidence="5" type="ORF">Hypma_013840</name>
</gene>
<evidence type="ECO:0000259" key="4">
    <source>
        <dbReference type="PROSITE" id="PS51186"/>
    </source>
</evidence>
<dbReference type="InterPro" id="IPR000182">
    <property type="entry name" value="GNAT_dom"/>
</dbReference>
<feature type="domain" description="N-acetyltransferase" evidence="4">
    <location>
        <begin position="72"/>
        <end position="240"/>
    </location>
</feature>
<reference evidence="5" key="1">
    <citation type="submission" date="2018-04" db="EMBL/GenBank/DDBJ databases">
        <title>Whole genome sequencing of Hypsizygus marmoreus.</title>
        <authorList>
            <person name="Choi I.-G."/>
            <person name="Min B."/>
            <person name="Kim J.-G."/>
            <person name="Kim S."/>
            <person name="Oh Y.-L."/>
            <person name="Kong W.-S."/>
            <person name="Park H."/>
            <person name="Jeong J."/>
            <person name="Song E.-S."/>
        </authorList>
    </citation>
    <scope>NUCLEOTIDE SEQUENCE [LARGE SCALE GENOMIC DNA]</scope>
    <source>
        <strain evidence="5">51987-8</strain>
    </source>
</reference>
<keyword evidence="3" id="KW-0012">Acyltransferase</keyword>
<evidence type="ECO:0000256" key="1">
    <source>
        <dbReference type="ARBA" id="ARBA00009342"/>
    </source>
</evidence>
<dbReference type="GO" id="GO:0008080">
    <property type="term" value="F:N-acetyltransferase activity"/>
    <property type="evidence" value="ECO:0007669"/>
    <property type="project" value="InterPro"/>
</dbReference>
<sequence length="249" mass="28365">MKVNQDTVIIGKNVVLVPYRAEHVPKYHEWMCDEELRLLTASEPLSLEEEFDMQQKWLVDEDKLTFIVLARDDTTTMSQEQIEEASNLDCTVSPEDPYIRSLRMIGDVNLFLHGQIPNALTPFTMRAPDVSREDADDNDFEAELEIMIAEPAYRRKGLALETLQLMLRYATGAPSTYFGAPTASHDKPSSVSSLHIPPESLVTRITESNTPSIRLFEKLGFQVTKRVEVFKEVEMRWSRHHSPAGVLKS</sequence>
<keyword evidence="2" id="KW-0808">Transferase</keyword>
<comment type="similarity">
    <text evidence="1">Belongs to the acetyltransferase family. GNAT subfamily.</text>
</comment>
<dbReference type="PANTHER" id="PTHR13256:SF16">
    <property type="entry name" value="ALPHA_BETA-TUBULIN-N-ACETYLTRANSFERASE 9"/>
    <property type="match status" value="1"/>
</dbReference>
<dbReference type="InParanoid" id="A0A369KBH1"/>
<dbReference type="FunCoup" id="A0A369KBH1">
    <property type="interactions" value="223"/>
</dbReference>
<comment type="caution">
    <text evidence="5">The sequence shown here is derived from an EMBL/GenBank/DDBJ whole genome shotgun (WGS) entry which is preliminary data.</text>
</comment>
<dbReference type="OrthoDB" id="5043642at2759"/>
<dbReference type="InterPro" id="IPR039135">
    <property type="entry name" value="NAT9-like"/>
</dbReference>
<evidence type="ECO:0000256" key="3">
    <source>
        <dbReference type="ARBA" id="ARBA00023315"/>
    </source>
</evidence>
<keyword evidence="6" id="KW-1185">Reference proteome</keyword>
<dbReference type="PANTHER" id="PTHR13256">
    <property type="entry name" value="N-ACETYLTRANSFERASE 9"/>
    <property type="match status" value="1"/>
</dbReference>
<name>A0A369KBH1_HYPMA</name>
<dbReference type="Pfam" id="PF13302">
    <property type="entry name" value="Acetyltransf_3"/>
    <property type="match status" value="1"/>
</dbReference>
<dbReference type="EMBL" id="LUEZ02000009">
    <property type="protein sequence ID" value="RDB30015.1"/>
    <property type="molecule type" value="Genomic_DNA"/>
</dbReference>
<evidence type="ECO:0000313" key="5">
    <source>
        <dbReference type="EMBL" id="RDB30015.1"/>
    </source>
</evidence>
<dbReference type="SUPFAM" id="SSF55729">
    <property type="entry name" value="Acyl-CoA N-acyltransferases (Nat)"/>
    <property type="match status" value="1"/>
</dbReference>
<dbReference type="Proteomes" id="UP000076154">
    <property type="component" value="Unassembled WGS sequence"/>
</dbReference>
<protein>
    <submittedName>
        <fullName evidence="5">N-acetyltransferase 9</fullName>
    </submittedName>
</protein>
<organism evidence="5 6">
    <name type="scientific">Hypsizygus marmoreus</name>
    <name type="common">White beech mushroom</name>
    <name type="synonym">Agaricus marmoreus</name>
    <dbReference type="NCBI Taxonomy" id="39966"/>
    <lineage>
        <taxon>Eukaryota</taxon>
        <taxon>Fungi</taxon>
        <taxon>Dikarya</taxon>
        <taxon>Basidiomycota</taxon>
        <taxon>Agaricomycotina</taxon>
        <taxon>Agaricomycetes</taxon>
        <taxon>Agaricomycetidae</taxon>
        <taxon>Agaricales</taxon>
        <taxon>Tricholomatineae</taxon>
        <taxon>Lyophyllaceae</taxon>
        <taxon>Hypsizygus</taxon>
    </lineage>
</organism>
<accession>A0A369KBH1</accession>
<dbReference type="Gene3D" id="3.40.630.30">
    <property type="match status" value="1"/>
</dbReference>
<evidence type="ECO:0000256" key="2">
    <source>
        <dbReference type="ARBA" id="ARBA00022679"/>
    </source>
</evidence>
<evidence type="ECO:0000313" key="6">
    <source>
        <dbReference type="Proteomes" id="UP000076154"/>
    </source>
</evidence>